<protein>
    <submittedName>
        <fullName evidence="2">Chromosome partitioning domain protein</fullName>
    </submittedName>
</protein>
<reference evidence="2 3" key="1">
    <citation type="submission" date="2017-07" db="EMBL/GenBank/DDBJ databases">
        <title>Draft genome of Ochrobactrum lupini type strain LUP21.</title>
        <authorList>
            <person name="Krzyzanowska D.M."/>
            <person name="Jafra S."/>
        </authorList>
    </citation>
    <scope>NUCLEOTIDE SEQUENCE [LARGE SCALE GENOMIC DNA]</scope>
    <source>
        <strain evidence="2 3">LUP21</strain>
    </source>
</reference>
<proteinExistence type="predicted"/>
<accession>A0A256GZP5</accession>
<feature type="region of interest" description="Disordered" evidence="1">
    <location>
        <begin position="49"/>
        <end position="92"/>
    </location>
</feature>
<dbReference type="Proteomes" id="UP000216363">
    <property type="component" value="Unassembled WGS sequence"/>
</dbReference>
<organism evidence="2 3">
    <name type="scientific">Brucella lupini</name>
    <dbReference type="NCBI Taxonomy" id="255457"/>
    <lineage>
        <taxon>Bacteria</taxon>
        <taxon>Pseudomonadati</taxon>
        <taxon>Pseudomonadota</taxon>
        <taxon>Alphaproteobacteria</taxon>
        <taxon>Hyphomicrobiales</taxon>
        <taxon>Brucellaceae</taxon>
        <taxon>Brucella/Ochrobactrum group</taxon>
        <taxon>Brucella</taxon>
    </lineage>
</organism>
<sequence length="92" mass="9611">MEGLGANGSQVGLALPLSLNRALLIPATCPSQGSGPACASRQGCSAAIAPRRPTRGPGDVFEKEEDRKERQRVAPPGKGMLQWKSSKSIRVG</sequence>
<name>A0A256GZP5_9HYPH</name>
<dbReference type="EMBL" id="NNRN01000021">
    <property type="protein sequence ID" value="OYR32653.1"/>
    <property type="molecule type" value="Genomic_DNA"/>
</dbReference>
<feature type="compositionally biased region" description="Polar residues" evidence="1">
    <location>
        <begin position="83"/>
        <end position="92"/>
    </location>
</feature>
<evidence type="ECO:0000313" key="3">
    <source>
        <dbReference type="Proteomes" id="UP000216363"/>
    </source>
</evidence>
<evidence type="ECO:0000313" key="2">
    <source>
        <dbReference type="EMBL" id="OYR32653.1"/>
    </source>
</evidence>
<comment type="caution">
    <text evidence="2">The sequence shown here is derived from an EMBL/GenBank/DDBJ whole genome shotgun (WGS) entry which is preliminary data.</text>
</comment>
<feature type="compositionally biased region" description="Basic and acidic residues" evidence="1">
    <location>
        <begin position="60"/>
        <end position="72"/>
    </location>
</feature>
<gene>
    <name evidence="2" type="ORF">CES86_5646</name>
</gene>
<evidence type="ECO:0000256" key="1">
    <source>
        <dbReference type="SAM" id="MobiDB-lite"/>
    </source>
</evidence>
<dbReference type="AlphaFoldDB" id="A0A256GZP5"/>